<protein>
    <submittedName>
        <fullName evidence="1">Uncharacterized protein</fullName>
    </submittedName>
</protein>
<evidence type="ECO:0000313" key="1">
    <source>
        <dbReference type="EMBL" id="OXM85182.1"/>
    </source>
</evidence>
<sequence>MRCFDFQHIILRFLDRTVIAGVQVERELSLELTDRLLHIFSKARVHDFSFMVQSAVSSRNRFILYNAKQPAGCDAVRSPYSLIIIFAVSIC</sequence>
<proteinExistence type="predicted"/>
<name>A0A229UP51_9BACL</name>
<evidence type="ECO:0000313" key="2">
    <source>
        <dbReference type="Proteomes" id="UP000215509"/>
    </source>
</evidence>
<comment type="caution">
    <text evidence="1">The sequence shown here is derived from an EMBL/GenBank/DDBJ whole genome shotgun (WGS) entry which is preliminary data.</text>
</comment>
<reference evidence="1 2" key="1">
    <citation type="submission" date="2017-07" db="EMBL/GenBank/DDBJ databases">
        <title>Genome sequencing and assembly of Paenibacillus rigui.</title>
        <authorList>
            <person name="Mayilraj S."/>
        </authorList>
    </citation>
    <scope>NUCLEOTIDE SEQUENCE [LARGE SCALE GENOMIC DNA]</scope>
    <source>
        <strain evidence="1 2">JCM 16352</strain>
    </source>
</reference>
<keyword evidence="2" id="KW-1185">Reference proteome</keyword>
<dbReference type="Proteomes" id="UP000215509">
    <property type="component" value="Unassembled WGS sequence"/>
</dbReference>
<accession>A0A229UP51</accession>
<organism evidence="1 2">
    <name type="scientific">Paenibacillus rigui</name>
    <dbReference type="NCBI Taxonomy" id="554312"/>
    <lineage>
        <taxon>Bacteria</taxon>
        <taxon>Bacillati</taxon>
        <taxon>Bacillota</taxon>
        <taxon>Bacilli</taxon>
        <taxon>Bacillales</taxon>
        <taxon>Paenibacillaceae</taxon>
        <taxon>Paenibacillus</taxon>
    </lineage>
</organism>
<gene>
    <name evidence="1" type="ORF">CF651_16405</name>
</gene>
<dbReference type="EMBL" id="NMQW01000023">
    <property type="protein sequence ID" value="OXM85182.1"/>
    <property type="molecule type" value="Genomic_DNA"/>
</dbReference>
<dbReference type="AlphaFoldDB" id="A0A229UP51"/>